<keyword evidence="4 13" id="KW-0812">Transmembrane</keyword>
<evidence type="ECO:0000256" key="8">
    <source>
        <dbReference type="ARBA" id="ARBA00023004"/>
    </source>
</evidence>
<comment type="similarity">
    <text evidence="2">Belongs to the fatty acid desaturase type 2 family.</text>
</comment>
<keyword evidence="11" id="KW-0275">Fatty acid biosynthesis</keyword>
<feature type="transmembrane region" description="Helical" evidence="13">
    <location>
        <begin position="238"/>
        <end position="260"/>
    </location>
</feature>
<feature type="region of interest" description="Disordered" evidence="12">
    <location>
        <begin position="1"/>
        <end position="48"/>
    </location>
</feature>
<dbReference type="PANTHER" id="PTHR11351">
    <property type="entry name" value="ACYL-COA DESATURASE"/>
    <property type="match status" value="1"/>
</dbReference>
<keyword evidence="6 13" id="KW-1133">Transmembrane helix</keyword>
<feature type="transmembrane region" description="Helical" evidence="13">
    <location>
        <begin position="60"/>
        <end position="82"/>
    </location>
</feature>
<evidence type="ECO:0000256" key="9">
    <source>
        <dbReference type="ARBA" id="ARBA00023098"/>
    </source>
</evidence>
<gene>
    <name evidence="15" type="ORF">MFFC18_17660</name>
</gene>
<keyword evidence="9" id="KW-0443">Lipid metabolism</keyword>
<evidence type="ECO:0000313" key="15">
    <source>
        <dbReference type="EMBL" id="QEG21905.1"/>
    </source>
</evidence>
<keyword evidence="7" id="KW-0560">Oxidoreductase</keyword>
<evidence type="ECO:0000256" key="6">
    <source>
        <dbReference type="ARBA" id="ARBA00022989"/>
    </source>
</evidence>
<comment type="subcellular location">
    <subcellularLocation>
        <location evidence="1">Membrane</location>
        <topology evidence="1">Multi-pass membrane protein</topology>
    </subcellularLocation>
</comment>
<evidence type="ECO:0000256" key="13">
    <source>
        <dbReference type="SAM" id="Phobius"/>
    </source>
</evidence>
<evidence type="ECO:0000259" key="14">
    <source>
        <dbReference type="Pfam" id="PF00487"/>
    </source>
</evidence>
<keyword evidence="5" id="KW-0276">Fatty acid metabolism</keyword>
<protein>
    <submittedName>
        <fullName evidence="15">Fatty acid desaturase</fullName>
    </submittedName>
</protein>
<dbReference type="EMBL" id="CP042912">
    <property type="protein sequence ID" value="QEG21905.1"/>
    <property type="molecule type" value="Genomic_DNA"/>
</dbReference>
<feature type="transmembrane region" description="Helical" evidence="13">
    <location>
        <begin position="88"/>
        <end position="107"/>
    </location>
</feature>
<dbReference type="GO" id="GO:0006633">
    <property type="term" value="P:fatty acid biosynthetic process"/>
    <property type="evidence" value="ECO:0007669"/>
    <property type="project" value="UniProtKB-KW"/>
</dbReference>
<evidence type="ECO:0000256" key="4">
    <source>
        <dbReference type="ARBA" id="ARBA00022692"/>
    </source>
</evidence>
<keyword evidence="3" id="KW-0444">Lipid biosynthesis</keyword>
<dbReference type="KEGG" id="mff:MFFC18_17660"/>
<dbReference type="Proteomes" id="UP000322214">
    <property type="component" value="Chromosome"/>
</dbReference>
<evidence type="ECO:0000256" key="10">
    <source>
        <dbReference type="ARBA" id="ARBA00023136"/>
    </source>
</evidence>
<dbReference type="PANTHER" id="PTHR11351:SF31">
    <property type="entry name" value="DESATURASE 1, ISOFORM A-RELATED"/>
    <property type="match status" value="1"/>
</dbReference>
<evidence type="ECO:0000256" key="5">
    <source>
        <dbReference type="ARBA" id="ARBA00022832"/>
    </source>
</evidence>
<dbReference type="STRING" id="980251.GCA_001642875_03367"/>
<dbReference type="PRINTS" id="PR00075">
    <property type="entry name" value="FACDDSATRASE"/>
</dbReference>
<evidence type="ECO:0000256" key="12">
    <source>
        <dbReference type="SAM" id="MobiDB-lite"/>
    </source>
</evidence>
<dbReference type="Pfam" id="PF00487">
    <property type="entry name" value="FA_desaturase"/>
    <property type="match status" value="1"/>
</dbReference>
<evidence type="ECO:0000256" key="3">
    <source>
        <dbReference type="ARBA" id="ARBA00022516"/>
    </source>
</evidence>
<reference evidence="15 16" key="1">
    <citation type="submission" date="2019-08" db="EMBL/GenBank/DDBJ databases">
        <title>Deep-cultivation of Planctomycetes and their phenomic and genomic characterization uncovers novel biology.</title>
        <authorList>
            <person name="Wiegand S."/>
            <person name="Jogler M."/>
            <person name="Boedeker C."/>
            <person name="Pinto D."/>
            <person name="Vollmers J."/>
            <person name="Rivas-Marin E."/>
            <person name="Kohn T."/>
            <person name="Peeters S.H."/>
            <person name="Heuer A."/>
            <person name="Rast P."/>
            <person name="Oberbeckmann S."/>
            <person name="Bunk B."/>
            <person name="Jeske O."/>
            <person name="Meyerdierks A."/>
            <person name="Storesund J.E."/>
            <person name="Kallscheuer N."/>
            <person name="Luecker S."/>
            <person name="Lage O.M."/>
            <person name="Pohl T."/>
            <person name="Merkel B.J."/>
            <person name="Hornburger P."/>
            <person name="Mueller R.-W."/>
            <person name="Bruemmer F."/>
            <person name="Labrenz M."/>
            <person name="Spormann A.M."/>
            <person name="Op den Camp H."/>
            <person name="Overmann J."/>
            <person name="Amann R."/>
            <person name="Jetten M.S.M."/>
            <person name="Mascher T."/>
            <person name="Medema M.H."/>
            <person name="Devos D.P."/>
            <person name="Kaster A.-K."/>
            <person name="Ovreas L."/>
            <person name="Rohde M."/>
            <person name="Galperin M.Y."/>
            <person name="Jogler C."/>
        </authorList>
    </citation>
    <scope>NUCLEOTIDE SEQUENCE [LARGE SCALE GENOMIC DNA]</scope>
    <source>
        <strain evidence="15 16">FC18</strain>
    </source>
</reference>
<keyword evidence="10 13" id="KW-0472">Membrane</keyword>
<keyword evidence="16" id="KW-1185">Reference proteome</keyword>
<name>A0A5B9P9J5_9BACT</name>
<dbReference type="InterPro" id="IPR015876">
    <property type="entry name" value="Acyl-CoA_DS"/>
</dbReference>
<organism evidence="15 16">
    <name type="scientific">Mariniblastus fucicola</name>
    <dbReference type="NCBI Taxonomy" id="980251"/>
    <lineage>
        <taxon>Bacteria</taxon>
        <taxon>Pseudomonadati</taxon>
        <taxon>Planctomycetota</taxon>
        <taxon>Planctomycetia</taxon>
        <taxon>Pirellulales</taxon>
        <taxon>Pirellulaceae</taxon>
        <taxon>Mariniblastus</taxon>
    </lineage>
</organism>
<feature type="domain" description="Fatty acid desaturase" evidence="14">
    <location>
        <begin position="90"/>
        <end position="305"/>
    </location>
</feature>
<sequence length="352" mass="40631">MSTQTPAGENSTSAPEAFGNTAAPDFKTEVKQSRKKHSGPGGRDATSIPLPAEVNQKRIYYSYLISFIVFHSLALLCFIPWFFSWTGFASLVIGSYLFGAVGIPITYHRLLTHRSFKTPKWFERFLVVISLCNGQETPARWVAWHRLHHHESDHQEDPHSPLVNFLWSHFQWLIYENGNTSKFSIYKKYAKDILNDPFYMWLEKRTYAGVAIFAAHGVVIFLAAWLIAGLVMGFGMEAFQLACSVFVWGVIARVVVMWHVTWSVNSLSHMFGYRNYDTDDHSRNNWFVAIISSGEGWHNNHHADQSACTVQHKWWEFDLNYYIIKSWAMVGLAWDIVPPIHKRRQRQNRVNG</sequence>
<accession>A0A5B9P9J5</accession>
<proteinExistence type="inferred from homology"/>
<dbReference type="AlphaFoldDB" id="A0A5B9P9J5"/>
<evidence type="ECO:0000256" key="1">
    <source>
        <dbReference type="ARBA" id="ARBA00004141"/>
    </source>
</evidence>
<dbReference type="RefSeq" id="WP_075085571.1">
    <property type="nucleotide sequence ID" value="NZ_CP042912.1"/>
</dbReference>
<feature type="transmembrane region" description="Helical" evidence="13">
    <location>
        <begin position="207"/>
        <end position="232"/>
    </location>
</feature>
<evidence type="ECO:0000256" key="2">
    <source>
        <dbReference type="ARBA" id="ARBA00008749"/>
    </source>
</evidence>
<dbReference type="InterPro" id="IPR005804">
    <property type="entry name" value="FA_desaturase_dom"/>
</dbReference>
<dbReference type="CDD" id="cd03505">
    <property type="entry name" value="Delta9-FADS-like"/>
    <property type="match status" value="1"/>
</dbReference>
<keyword evidence="8" id="KW-0408">Iron</keyword>
<evidence type="ECO:0000256" key="7">
    <source>
        <dbReference type="ARBA" id="ARBA00023002"/>
    </source>
</evidence>
<feature type="compositionally biased region" description="Polar residues" evidence="12">
    <location>
        <begin position="1"/>
        <end position="14"/>
    </location>
</feature>
<evidence type="ECO:0000256" key="11">
    <source>
        <dbReference type="ARBA" id="ARBA00023160"/>
    </source>
</evidence>
<dbReference type="GO" id="GO:0016717">
    <property type="term" value="F:oxidoreductase activity, acting on paired donors, with oxidation of a pair of donors resulting in the reduction of molecular oxygen to two molecules of water"/>
    <property type="evidence" value="ECO:0007669"/>
    <property type="project" value="InterPro"/>
</dbReference>
<evidence type="ECO:0000313" key="16">
    <source>
        <dbReference type="Proteomes" id="UP000322214"/>
    </source>
</evidence>
<dbReference type="GO" id="GO:0016020">
    <property type="term" value="C:membrane"/>
    <property type="evidence" value="ECO:0007669"/>
    <property type="project" value="UniProtKB-SubCell"/>
</dbReference>